<dbReference type="CDD" id="cd08589">
    <property type="entry name" value="PI-PLCc_SaPLC1_like"/>
    <property type="match status" value="1"/>
</dbReference>
<dbReference type="InterPro" id="IPR017946">
    <property type="entry name" value="PLC-like_Pdiesterase_TIM-brl"/>
</dbReference>
<dbReference type="AlphaFoldDB" id="A0A841BNI8"/>
<keyword evidence="1" id="KW-0732">Signal</keyword>
<sequence>MHLKSSIAVVGAALALALGANAPAAAAAPTDALRLTGTTAVGVHNTYEKAKFPYLADALDTGANLLEFDIWVDTATRRWRVNHELFGTSNNCTAATTAAQLRTGARDQQFGVCLDDIRIWSDAHPGHRPLHLKIELKAGFDSRYALGPRDFDTLVASRLGSKVYRPIDLATKPDGSRFATLEDAALGDNWATRAALAGKVLIEIIPGTFERGNPFDSLDTDVEYGRHLRDLNAAGQLATAQAFPAVLDAATGDPRTRYSETNIRPWFVVFDGSASTYMNGSITTAWYDTRHYLLVMTDASAVAPAIDPVNPTQAQALARINLLALNHATVVSADWSVATGVLGTVVARG</sequence>
<name>A0A841BNI8_9ACTN</name>
<dbReference type="RefSeq" id="WP_184835095.1">
    <property type="nucleotide sequence ID" value="NZ_JACHMN010000002.1"/>
</dbReference>
<accession>A0A841BNI8</accession>
<dbReference type="EMBL" id="JACHMN010000002">
    <property type="protein sequence ID" value="MBB5868856.1"/>
    <property type="molecule type" value="Genomic_DNA"/>
</dbReference>
<dbReference type="SUPFAM" id="SSF51695">
    <property type="entry name" value="PLC-like phosphodiesterases"/>
    <property type="match status" value="1"/>
</dbReference>
<organism evidence="2 3">
    <name type="scientific">Allocatelliglobosispora scoriae</name>
    <dbReference type="NCBI Taxonomy" id="643052"/>
    <lineage>
        <taxon>Bacteria</taxon>
        <taxon>Bacillati</taxon>
        <taxon>Actinomycetota</taxon>
        <taxon>Actinomycetes</taxon>
        <taxon>Micromonosporales</taxon>
        <taxon>Micromonosporaceae</taxon>
        <taxon>Allocatelliglobosispora</taxon>
    </lineage>
</organism>
<dbReference type="Proteomes" id="UP000587527">
    <property type="component" value="Unassembled WGS sequence"/>
</dbReference>
<evidence type="ECO:0008006" key="4">
    <source>
        <dbReference type="Google" id="ProtNLM"/>
    </source>
</evidence>
<feature type="signal peptide" evidence="1">
    <location>
        <begin position="1"/>
        <end position="27"/>
    </location>
</feature>
<reference evidence="2 3" key="1">
    <citation type="submission" date="2020-08" db="EMBL/GenBank/DDBJ databases">
        <title>Sequencing the genomes of 1000 actinobacteria strains.</title>
        <authorList>
            <person name="Klenk H.-P."/>
        </authorList>
    </citation>
    <scope>NUCLEOTIDE SEQUENCE [LARGE SCALE GENOMIC DNA]</scope>
    <source>
        <strain evidence="2 3">DSM 45362</strain>
    </source>
</reference>
<evidence type="ECO:0000313" key="3">
    <source>
        <dbReference type="Proteomes" id="UP000587527"/>
    </source>
</evidence>
<dbReference type="Gene3D" id="3.20.20.190">
    <property type="entry name" value="Phosphatidylinositol (PI) phosphodiesterase"/>
    <property type="match status" value="1"/>
</dbReference>
<dbReference type="GO" id="GO:0008081">
    <property type="term" value="F:phosphoric diester hydrolase activity"/>
    <property type="evidence" value="ECO:0007669"/>
    <property type="project" value="InterPro"/>
</dbReference>
<evidence type="ECO:0000256" key="1">
    <source>
        <dbReference type="SAM" id="SignalP"/>
    </source>
</evidence>
<proteinExistence type="predicted"/>
<comment type="caution">
    <text evidence="2">The sequence shown here is derived from an EMBL/GenBank/DDBJ whole genome shotgun (WGS) entry which is preliminary data.</text>
</comment>
<dbReference type="GO" id="GO:0006629">
    <property type="term" value="P:lipid metabolic process"/>
    <property type="evidence" value="ECO:0007669"/>
    <property type="project" value="InterPro"/>
</dbReference>
<protein>
    <recommendedName>
        <fullName evidence="4">Calcium-dependent phosphoinositide phospholipase C</fullName>
    </recommendedName>
</protein>
<gene>
    <name evidence="2" type="ORF">F4553_002235</name>
</gene>
<keyword evidence="3" id="KW-1185">Reference proteome</keyword>
<evidence type="ECO:0000313" key="2">
    <source>
        <dbReference type="EMBL" id="MBB5868856.1"/>
    </source>
</evidence>
<feature type="chain" id="PRO_5032516194" description="Calcium-dependent phosphoinositide phospholipase C" evidence="1">
    <location>
        <begin position="28"/>
        <end position="349"/>
    </location>
</feature>
<dbReference type="InterPro" id="IPR032075">
    <property type="entry name" value="PI-PLC-C1"/>
</dbReference>
<dbReference type="Pfam" id="PF16670">
    <property type="entry name" value="PI-PLC-C1"/>
    <property type="match status" value="1"/>
</dbReference>